<gene>
    <name evidence="5" type="ORF">ANDGO_08796</name>
</gene>
<dbReference type="InterPro" id="IPR027417">
    <property type="entry name" value="P-loop_NTPase"/>
</dbReference>
<feature type="chain" id="PRO_5035445689" evidence="3">
    <location>
        <begin position="23"/>
        <end position="735"/>
    </location>
</feature>
<dbReference type="OrthoDB" id="5061070at2759"/>
<dbReference type="InterPro" id="IPR001401">
    <property type="entry name" value="Dynamin_GTPase"/>
</dbReference>
<keyword evidence="1" id="KW-0175">Coiled coil</keyword>
<feature type="domain" description="Dynamin-type G" evidence="4">
    <location>
        <begin position="59"/>
        <end position="376"/>
    </location>
</feature>
<keyword evidence="6" id="KW-1185">Reference proteome</keyword>
<feature type="region of interest" description="Disordered" evidence="2">
    <location>
        <begin position="475"/>
        <end position="495"/>
    </location>
</feature>
<dbReference type="EMBL" id="VRVR01000050">
    <property type="protein sequence ID" value="KAF0852251.1"/>
    <property type="molecule type" value="Genomic_DNA"/>
</dbReference>
<dbReference type="GO" id="GO:0005525">
    <property type="term" value="F:GTP binding"/>
    <property type="evidence" value="ECO:0007669"/>
    <property type="project" value="InterPro"/>
</dbReference>
<dbReference type="SMART" id="SM00053">
    <property type="entry name" value="DYNc"/>
    <property type="match status" value="1"/>
</dbReference>
<dbReference type="InterPro" id="IPR045063">
    <property type="entry name" value="Dynamin_N"/>
</dbReference>
<dbReference type="Proteomes" id="UP000799049">
    <property type="component" value="Unassembled WGS sequence"/>
</dbReference>
<sequence length="735" mass="79561">MSVRRLFVRLSALCFTPLIGLATVKPSCLSAEDLSAPSSLLTSKWAQMSQALRKVDYAPPSPPMLVVVGDQSSGKSSLLESLVGEPFLPTGDGTVTKRPIMITLQPSSTAVLTAVAASSTPHRLLSNLVGSSSPPSALDSSQAASVTYAIPSQQIITTDASLVARTLASLNMEFDKTPIDVVISGAHLPSLILVDLPGLVSVPRTDQPRDLRTTIRSLVGSFAANPNAIVVAIVPATSDIQTSEALRFAQRHDSDGSRTVVVVTKTDLVPLESRSAVLDNIRSLQGGNGRRLGRCWAVRCRSRADVDQGVSMRDARARELALFRDWQVGSEALFPACAVSGEVSEFDADGIVGFGLQSLARGLSKMLEARVSVALSDIAVSMRHDLQKLHKYLDAHPAASFGSSSGLSDVRVVQKAILVKTREIMGETLSPQVFLDLKDGLLRGITASLLRGCEQYTLGRPGSGVNDKLNVKVGEEQEDTQKNANNAHRPRTASPVNGDADFEVWKAQVRRIFAFVGNHTVQAALSESLSSLRSAFLEATATRKDDFPQLTSLCRRILMAHLDVEAEKLAAKLQDLVRLEQNVTIQRDTLASNLFRFKTAKEDQIKLLKQEAEAASTKEERAAFLAQLGVAKAVAAAKNVDQYSNLYTMGHLLGVSERVAANVFNAVCVDLLEDLRESVCDMVLVEAAAMPLDERRKLVEERPEVLDQRRRFADRALVMRQVLEELERLARSAAS</sequence>
<accession>A0A8K0AJT1</accession>
<dbReference type="GO" id="GO:0008017">
    <property type="term" value="F:microtubule binding"/>
    <property type="evidence" value="ECO:0007669"/>
    <property type="project" value="TreeGrafter"/>
</dbReference>
<dbReference type="InterPro" id="IPR030381">
    <property type="entry name" value="G_DYNAMIN_dom"/>
</dbReference>
<dbReference type="InterPro" id="IPR022812">
    <property type="entry name" value="Dynamin"/>
</dbReference>
<evidence type="ECO:0000313" key="5">
    <source>
        <dbReference type="EMBL" id="KAF0852251.1"/>
    </source>
</evidence>
<feature type="coiled-coil region" evidence="1">
    <location>
        <begin position="559"/>
        <end position="618"/>
    </location>
</feature>
<dbReference type="GO" id="GO:0005874">
    <property type="term" value="C:microtubule"/>
    <property type="evidence" value="ECO:0007669"/>
    <property type="project" value="TreeGrafter"/>
</dbReference>
<dbReference type="GO" id="GO:0016020">
    <property type="term" value="C:membrane"/>
    <property type="evidence" value="ECO:0007669"/>
    <property type="project" value="TreeGrafter"/>
</dbReference>
<dbReference type="PRINTS" id="PR00195">
    <property type="entry name" value="DYNAMIN"/>
</dbReference>
<dbReference type="PANTHER" id="PTHR11566:SF21">
    <property type="entry name" value="DYNAMIN RELATED PROTEIN 1, ISOFORM A"/>
    <property type="match status" value="1"/>
</dbReference>
<name>A0A8K0AJT1_ANDGO</name>
<dbReference type="SUPFAM" id="SSF52540">
    <property type="entry name" value="P-loop containing nucleoside triphosphate hydrolases"/>
    <property type="match status" value="1"/>
</dbReference>
<dbReference type="GO" id="GO:0003924">
    <property type="term" value="F:GTPase activity"/>
    <property type="evidence" value="ECO:0007669"/>
    <property type="project" value="InterPro"/>
</dbReference>
<evidence type="ECO:0000256" key="2">
    <source>
        <dbReference type="SAM" id="MobiDB-lite"/>
    </source>
</evidence>
<feature type="signal peptide" evidence="3">
    <location>
        <begin position="1"/>
        <end position="22"/>
    </location>
</feature>
<dbReference type="AlphaFoldDB" id="A0A8K0AJT1"/>
<dbReference type="GO" id="GO:0005737">
    <property type="term" value="C:cytoplasm"/>
    <property type="evidence" value="ECO:0007669"/>
    <property type="project" value="TreeGrafter"/>
</dbReference>
<evidence type="ECO:0000259" key="4">
    <source>
        <dbReference type="PROSITE" id="PS51718"/>
    </source>
</evidence>
<protein>
    <submittedName>
        <fullName evidence="5">Mitochondrial dynamin family protein AgDFP2</fullName>
    </submittedName>
</protein>
<keyword evidence="3" id="KW-0732">Signal</keyword>
<dbReference type="Pfam" id="PF00350">
    <property type="entry name" value="Dynamin_N"/>
    <property type="match status" value="1"/>
</dbReference>
<dbReference type="PROSITE" id="PS51718">
    <property type="entry name" value="G_DYNAMIN_2"/>
    <property type="match status" value="1"/>
</dbReference>
<evidence type="ECO:0000256" key="3">
    <source>
        <dbReference type="SAM" id="SignalP"/>
    </source>
</evidence>
<organism evidence="5 6">
    <name type="scientific">Andalucia godoyi</name>
    <name type="common">Flagellate</name>
    <dbReference type="NCBI Taxonomy" id="505711"/>
    <lineage>
        <taxon>Eukaryota</taxon>
        <taxon>Discoba</taxon>
        <taxon>Jakobida</taxon>
        <taxon>Andalucina</taxon>
        <taxon>Andaluciidae</taxon>
        <taxon>Andalucia</taxon>
    </lineage>
</organism>
<comment type="caution">
    <text evidence="5">The sequence shown here is derived from an EMBL/GenBank/DDBJ whole genome shotgun (WGS) entry which is preliminary data.</text>
</comment>
<proteinExistence type="predicted"/>
<evidence type="ECO:0000256" key="1">
    <source>
        <dbReference type="SAM" id="Coils"/>
    </source>
</evidence>
<reference evidence="5" key="1">
    <citation type="submission" date="2019-09" db="EMBL/GenBank/DDBJ databases">
        <title>The Mitochondrial Proteome of the Jakobid, Andalucia godoyi, a Protist With the Most Gene-Rich and Bacteria-Like Mitochondrial Genome.</title>
        <authorList>
            <person name="Gray M.W."/>
            <person name="Burger G."/>
            <person name="Derelle R."/>
            <person name="Klimes V."/>
            <person name="Leger M."/>
            <person name="Sarrasin M."/>
            <person name="Vlcek C."/>
            <person name="Roger A.J."/>
            <person name="Elias M."/>
            <person name="Lang B.F."/>
        </authorList>
    </citation>
    <scope>NUCLEOTIDE SEQUENCE</scope>
    <source>
        <strain evidence="5">And28</strain>
    </source>
</reference>
<evidence type="ECO:0000313" key="6">
    <source>
        <dbReference type="Proteomes" id="UP000799049"/>
    </source>
</evidence>
<dbReference type="PANTHER" id="PTHR11566">
    <property type="entry name" value="DYNAMIN"/>
    <property type="match status" value="1"/>
</dbReference>
<dbReference type="Gene3D" id="3.40.50.300">
    <property type="entry name" value="P-loop containing nucleotide triphosphate hydrolases"/>
    <property type="match status" value="1"/>
</dbReference>
<dbReference type="CDD" id="cd08771">
    <property type="entry name" value="DLP_1"/>
    <property type="match status" value="1"/>
</dbReference>